<organism evidence="6 7">
    <name type="scientific">Neolewinella lacunae</name>
    <dbReference type="NCBI Taxonomy" id="1517758"/>
    <lineage>
        <taxon>Bacteria</taxon>
        <taxon>Pseudomonadati</taxon>
        <taxon>Bacteroidota</taxon>
        <taxon>Saprospiria</taxon>
        <taxon>Saprospirales</taxon>
        <taxon>Lewinellaceae</taxon>
        <taxon>Neolewinella</taxon>
    </lineage>
</organism>
<dbReference type="GO" id="GO:0062192">
    <property type="term" value="F:L-rhamnose mutarotase activity"/>
    <property type="evidence" value="ECO:0007669"/>
    <property type="project" value="UniProtKB-UniRule"/>
</dbReference>
<dbReference type="GO" id="GO:0005737">
    <property type="term" value="C:cytoplasm"/>
    <property type="evidence" value="ECO:0007669"/>
    <property type="project" value="InterPro"/>
</dbReference>
<comment type="caution">
    <text evidence="6">The sequence shown here is derived from an EMBL/GenBank/DDBJ whole genome shotgun (WGS) entry which is preliminary data.</text>
</comment>
<accession>A0A923PNB8</accession>
<sequence>MIRKVFTMQVYPDKVAEYIQRHNPVWPEMVEMLKAHGVNNYSLFLAEDGTTLFGYAEIEAEDRWLAIGETDVCQRWWVEMASLMRTNDDNSPESKPLRQIFHLP</sequence>
<keyword evidence="7" id="KW-1185">Reference proteome</keyword>
<evidence type="ECO:0000256" key="5">
    <source>
        <dbReference type="NCBIfam" id="TIGR02625"/>
    </source>
</evidence>
<dbReference type="InterPro" id="IPR013448">
    <property type="entry name" value="L-rhamnose_mutarotase"/>
</dbReference>
<evidence type="ECO:0000313" key="7">
    <source>
        <dbReference type="Proteomes" id="UP000650081"/>
    </source>
</evidence>
<name>A0A923PNB8_9BACT</name>
<reference evidence="6" key="1">
    <citation type="submission" date="2020-08" db="EMBL/GenBank/DDBJ databases">
        <title>Lewinella bacteria from marine environments.</title>
        <authorList>
            <person name="Zhong Y."/>
        </authorList>
    </citation>
    <scope>NUCLEOTIDE SEQUENCE</scope>
    <source>
        <strain evidence="6">KCTC 42187</strain>
    </source>
</reference>
<protein>
    <recommendedName>
        <fullName evidence="5">L-rhamnose mutarotase</fullName>
        <ecNumber evidence="5">5.1.3.32</ecNumber>
    </recommendedName>
</protein>
<dbReference type="InterPro" id="IPR008000">
    <property type="entry name" value="Rham/fucose_mutarotase"/>
</dbReference>
<evidence type="ECO:0000313" key="6">
    <source>
        <dbReference type="EMBL" id="MBC6996614.1"/>
    </source>
</evidence>
<keyword evidence="3" id="KW-0119">Carbohydrate metabolism</keyword>
<dbReference type="EMBL" id="JACSIT010000153">
    <property type="protein sequence ID" value="MBC6996614.1"/>
    <property type="molecule type" value="Genomic_DNA"/>
</dbReference>
<evidence type="ECO:0000256" key="4">
    <source>
        <dbReference type="ARBA" id="ARBA00023308"/>
    </source>
</evidence>
<evidence type="ECO:0000256" key="1">
    <source>
        <dbReference type="ARBA" id="ARBA00022490"/>
    </source>
</evidence>
<dbReference type="GO" id="GO:0019301">
    <property type="term" value="P:rhamnose catabolic process"/>
    <property type="evidence" value="ECO:0007669"/>
    <property type="project" value="UniProtKB-UniRule"/>
</dbReference>
<keyword evidence="2 6" id="KW-0413">Isomerase</keyword>
<dbReference type="Gene3D" id="3.30.70.100">
    <property type="match status" value="1"/>
</dbReference>
<dbReference type="InterPro" id="IPR011008">
    <property type="entry name" value="Dimeric_a/b-barrel"/>
</dbReference>
<dbReference type="NCBIfam" id="TIGR02625">
    <property type="entry name" value="YiiL_rotase"/>
    <property type="match status" value="1"/>
</dbReference>
<dbReference type="EC" id="5.1.3.32" evidence="5"/>
<dbReference type="PANTHER" id="PTHR34389">
    <property type="entry name" value="L-RHAMNOSE MUTAROTASE"/>
    <property type="match status" value="1"/>
</dbReference>
<keyword evidence="4" id="KW-0684">Rhamnose metabolism</keyword>
<gene>
    <name evidence="6" type="primary">rhaM</name>
    <name evidence="6" type="ORF">H9S92_20755</name>
</gene>
<evidence type="ECO:0000256" key="3">
    <source>
        <dbReference type="ARBA" id="ARBA00023277"/>
    </source>
</evidence>
<dbReference type="Pfam" id="PF05336">
    <property type="entry name" value="rhaM"/>
    <property type="match status" value="1"/>
</dbReference>
<proteinExistence type="inferred from homology"/>
<dbReference type="PANTHER" id="PTHR34389:SF2">
    <property type="entry name" value="L-RHAMNOSE MUTAROTASE"/>
    <property type="match status" value="1"/>
</dbReference>
<dbReference type="RefSeq" id="WP_187468618.1">
    <property type="nucleotide sequence ID" value="NZ_JACSIT010000153.1"/>
</dbReference>
<evidence type="ECO:0000256" key="2">
    <source>
        <dbReference type="ARBA" id="ARBA00023235"/>
    </source>
</evidence>
<dbReference type="SUPFAM" id="SSF54909">
    <property type="entry name" value="Dimeric alpha+beta barrel"/>
    <property type="match status" value="1"/>
</dbReference>
<dbReference type="AlphaFoldDB" id="A0A923PNB8"/>
<dbReference type="Proteomes" id="UP000650081">
    <property type="component" value="Unassembled WGS sequence"/>
</dbReference>
<dbReference type="HAMAP" id="MF_01663">
    <property type="entry name" value="L_rham_rotase"/>
    <property type="match status" value="1"/>
</dbReference>
<keyword evidence="1" id="KW-0963">Cytoplasm</keyword>